<dbReference type="OrthoDB" id="1740027at2759"/>
<keyword evidence="5" id="KW-1185">Reference proteome</keyword>
<feature type="signal peptide" evidence="3">
    <location>
        <begin position="1"/>
        <end position="21"/>
    </location>
</feature>
<dbReference type="AlphaFoldDB" id="A0A200QD09"/>
<sequence>MDRPFLSSILMVLGFFGNISPLLVECLSGNESNLSPPSSKKNFPPPPPSSPNLSPPPPPPPPPLSPSPPPPSATPPPPPSSHFPPPPPYSPPPPRPPPPPHPKNSTEKSSSSLHNPHSVHPNNLHHPIKNKPDRKINLGKKIGFLFAGIAGVLQVAVVGFLVFKRWQISKIKDRDVNYAS</sequence>
<dbReference type="Proteomes" id="UP000195402">
    <property type="component" value="Unassembled WGS sequence"/>
</dbReference>
<evidence type="ECO:0000256" key="3">
    <source>
        <dbReference type="SAM" id="SignalP"/>
    </source>
</evidence>
<keyword evidence="2" id="KW-0812">Transmembrane</keyword>
<dbReference type="PANTHER" id="PTHR36721">
    <property type="entry name" value="PROLINE-RICH FAMILY PROTEIN"/>
    <property type="match status" value="1"/>
</dbReference>
<feature type="chain" id="PRO_5013029930" evidence="3">
    <location>
        <begin position="22"/>
        <end position="180"/>
    </location>
</feature>
<reference evidence="4 5" key="1">
    <citation type="journal article" date="2017" name="Mol. Plant">
        <title>The Genome of Medicinal Plant Macleaya cordata Provides New Insights into Benzylisoquinoline Alkaloids Metabolism.</title>
        <authorList>
            <person name="Liu X."/>
            <person name="Liu Y."/>
            <person name="Huang P."/>
            <person name="Ma Y."/>
            <person name="Qing Z."/>
            <person name="Tang Q."/>
            <person name="Cao H."/>
            <person name="Cheng P."/>
            <person name="Zheng Y."/>
            <person name="Yuan Z."/>
            <person name="Zhou Y."/>
            <person name="Liu J."/>
            <person name="Tang Z."/>
            <person name="Zhuo Y."/>
            <person name="Zhang Y."/>
            <person name="Yu L."/>
            <person name="Huang J."/>
            <person name="Yang P."/>
            <person name="Peng Q."/>
            <person name="Zhang J."/>
            <person name="Jiang W."/>
            <person name="Zhang Z."/>
            <person name="Lin K."/>
            <person name="Ro D.K."/>
            <person name="Chen X."/>
            <person name="Xiong X."/>
            <person name="Shang Y."/>
            <person name="Huang S."/>
            <person name="Zeng J."/>
        </authorList>
    </citation>
    <scope>NUCLEOTIDE SEQUENCE [LARGE SCALE GENOMIC DNA]</scope>
    <source>
        <strain evidence="5">cv. BLH2017</strain>
        <tissue evidence="4">Root</tissue>
    </source>
</reference>
<dbReference type="STRING" id="56857.A0A200QD09"/>
<gene>
    <name evidence="4" type="ORF">BVC80_209g86</name>
</gene>
<keyword evidence="2" id="KW-1133">Transmembrane helix</keyword>
<protein>
    <submittedName>
        <fullName evidence="4">Uncharacterized protein</fullName>
    </submittedName>
</protein>
<name>A0A200QD09_MACCD</name>
<dbReference type="InParanoid" id="A0A200QD09"/>
<keyword evidence="2" id="KW-0472">Membrane</keyword>
<dbReference type="EMBL" id="MVGT01002328">
    <property type="protein sequence ID" value="OVA08359.1"/>
    <property type="molecule type" value="Genomic_DNA"/>
</dbReference>
<proteinExistence type="predicted"/>
<comment type="caution">
    <text evidence="4">The sequence shown here is derived from an EMBL/GenBank/DDBJ whole genome shotgun (WGS) entry which is preliminary data.</text>
</comment>
<evidence type="ECO:0000313" key="5">
    <source>
        <dbReference type="Proteomes" id="UP000195402"/>
    </source>
</evidence>
<evidence type="ECO:0000256" key="1">
    <source>
        <dbReference type="SAM" id="MobiDB-lite"/>
    </source>
</evidence>
<dbReference type="PRINTS" id="PR01217">
    <property type="entry name" value="PRICHEXTENSN"/>
</dbReference>
<accession>A0A200QD09</accession>
<feature type="transmembrane region" description="Helical" evidence="2">
    <location>
        <begin position="142"/>
        <end position="163"/>
    </location>
</feature>
<dbReference type="OMA" id="AMAIWRL"/>
<evidence type="ECO:0000313" key="4">
    <source>
        <dbReference type="EMBL" id="OVA08359.1"/>
    </source>
</evidence>
<organism evidence="4 5">
    <name type="scientific">Macleaya cordata</name>
    <name type="common">Five-seeded plume-poppy</name>
    <name type="synonym">Bocconia cordata</name>
    <dbReference type="NCBI Taxonomy" id="56857"/>
    <lineage>
        <taxon>Eukaryota</taxon>
        <taxon>Viridiplantae</taxon>
        <taxon>Streptophyta</taxon>
        <taxon>Embryophyta</taxon>
        <taxon>Tracheophyta</taxon>
        <taxon>Spermatophyta</taxon>
        <taxon>Magnoliopsida</taxon>
        <taxon>Ranunculales</taxon>
        <taxon>Papaveraceae</taxon>
        <taxon>Papaveroideae</taxon>
        <taxon>Macleaya</taxon>
    </lineage>
</organism>
<dbReference type="PANTHER" id="PTHR36721:SF1">
    <property type="entry name" value="OS04G0446401 PROTEIN"/>
    <property type="match status" value="1"/>
</dbReference>
<evidence type="ECO:0000256" key="2">
    <source>
        <dbReference type="SAM" id="Phobius"/>
    </source>
</evidence>
<feature type="compositionally biased region" description="Pro residues" evidence="1">
    <location>
        <begin position="43"/>
        <end position="102"/>
    </location>
</feature>
<keyword evidence="3" id="KW-0732">Signal</keyword>
<feature type="region of interest" description="Disordered" evidence="1">
    <location>
        <begin position="29"/>
        <end position="132"/>
    </location>
</feature>